<protein>
    <submittedName>
        <fullName evidence="1">Uncharacterized protein</fullName>
    </submittedName>
</protein>
<dbReference type="AlphaFoldDB" id="A0A812V2C3"/>
<organism evidence="1 2">
    <name type="scientific">Symbiodinium pilosum</name>
    <name type="common">Dinoflagellate</name>
    <dbReference type="NCBI Taxonomy" id="2952"/>
    <lineage>
        <taxon>Eukaryota</taxon>
        <taxon>Sar</taxon>
        <taxon>Alveolata</taxon>
        <taxon>Dinophyceae</taxon>
        <taxon>Suessiales</taxon>
        <taxon>Symbiodiniaceae</taxon>
        <taxon>Symbiodinium</taxon>
    </lineage>
</organism>
<keyword evidence="2" id="KW-1185">Reference proteome</keyword>
<reference evidence="1" key="1">
    <citation type="submission" date="2021-02" db="EMBL/GenBank/DDBJ databases">
        <authorList>
            <person name="Dougan E. K."/>
            <person name="Rhodes N."/>
            <person name="Thang M."/>
            <person name="Chan C."/>
        </authorList>
    </citation>
    <scope>NUCLEOTIDE SEQUENCE</scope>
</reference>
<evidence type="ECO:0000313" key="1">
    <source>
        <dbReference type="EMBL" id="CAE7597517.1"/>
    </source>
</evidence>
<proteinExistence type="predicted"/>
<sequence length="211" mass="22710">MEEGLLTEEFVDAVPGELCIGLPARALLDAVERSPRGELLLVGGLRITASQVPELGHFAEKVWSLFRQAQDARIGAQISVEAHQLLCAALLAGGADPGSLPPGLAEAVRRYETLPKATYEACQAIVRPLIAFALECGSQSEFKEKLDLVIQTMTHVDSEELGQYIHAVPRAADGEMGQYVYAVPRAVDGDVAQYVYAVPYMDDDLEAGNAN</sequence>
<gene>
    <name evidence="1" type="ORF">SPIL2461_LOCUS15879</name>
</gene>
<dbReference type="Proteomes" id="UP000649617">
    <property type="component" value="Unassembled WGS sequence"/>
</dbReference>
<comment type="caution">
    <text evidence="1">The sequence shown here is derived from an EMBL/GenBank/DDBJ whole genome shotgun (WGS) entry which is preliminary data.</text>
</comment>
<dbReference type="OrthoDB" id="437912at2759"/>
<name>A0A812V2C3_SYMPI</name>
<dbReference type="EMBL" id="CAJNIZ010040002">
    <property type="protein sequence ID" value="CAE7597517.1"/>
    <property type="molecule type" value="Genomic_DNA"/>
</dbReference>
<accession>A0A812V2C3</accession>
<evidence type="ECO:0000313" key="2">
    <source>
        <dbReference type="Proteomes" id="UP000649617"/>
    </source>
</evidence>